<dbReference type="KEGG" id="cdiv:CPM_1679"/>
<dbReference type="InterPro" id="IPR020846">
    <property type="entry name" value="MFS_dom"/>
</dbReference>
<evidence type="ECO:0000256" key="1">
    <source>
        <dbReference type="ARBA" id="ARBA00004141"/>
    </source>
</evidence>
<dbReference type="GO" id="GO:0022857">
    <property type="term" value="F:transmembrane transporter activity"/>
    <property type="evidence" value="ECO:0007669"/>
    <property type="project" value="InterPro"/>
</dbReference>
<dbReference type="PANTHER" id="PTHR23511">
    <property type="entry name" value="SYNAPTIC VESICLE GLYCOPROTEIN 2"/>
    <property type="match status" value="1"/>
</dbReference>
<feature type="transmembrane region" description="Helical" evidence="6">
    <location>
        <begin position="333"/>
        <end position="352"/>
    </location>
</feature>
<reference evidence="8 11" key="1">
    <citation type="submission" date="2016-04" db="EMBL/GenBank/DDBJ databases">
        <authorList>
            <person name="Evans L.H."/>
            <person name="Alamgir A."/>
            <person name="Owens N."/>
            <person name="Weber N.D."/>
            <person name="Virtaneva K."/>
            <person name="Barbian K."/>
            <person name="Babar A."/>
            <person name="Rosenke K."/>
        </authorList>
    </citation>
    <scope>NUCLEOTIDE SEQUENCE [LARGE SCALE GENOMIC DNA]</scope>
    <source>
        <strain evidence="8">S5</strain>
        <strain evidence="11">S5(T) (JCM 30642 \VKM B-2941)</strain>
    </source>
</reference>
<feature type="transmembrane region" description="Helical" evidence="6">
    <location>
        <begin position="395"/>
        <end position="416"/>
    </location>
</feature>
<reference evidence="9" key="3">
    <citation type="submission" date="2016-06" db="EMBL/GenBank/DDBJ databases">
        <authorList>
            <person name="Olsen C.W."/>
            <person name="Carey S."/>
            <person name="Hinshaw L."/>
            <person name="Karasin A.I."/>
        </authorList>
    </citation>
    <scope>NUCLEOTIDE SEQUENCE [LARGE SCALE GENOMIC DNA]</scope>
    <source>
        <strain evidence="9">PM4</strain>
    </source>
</reference>
<dbReference type="STRING" id="1673428.CPM_1679"/>
<evidence type="ECO:0000313" key="9">
    <source>
        <dbReference type="EMBL" id="SJK85465.1"/>
    </source>
</evidence>
<gene>
    <name evidence="9" type="ORF">CPM_1679</name>
    <name evidence="8" type="ORF">CSP5_1708</name>
</gene>
<dbReference type="RefSeq" id="WP_021790425.1">
    <property type="nucleotide sequence ID" value="NZ_LT671858.1"/>
</dbReference>
<feature type="transmembrane region" description="Helical" evidence="6">
    <location>
        <begin position="41"/>
        <end position="59"/>
    </location>
</feature>
<dbReference type="OrthoDB" id="117970at2157"/>
<proteinExistence type="predicted"/>
<dbReference type="PANTHER" id="PTHR23511:SF34">
    <property type="entry name" value="SYNAPTIC VESICLE GLYCOPROTEIN 2"/>
    <property type="match status" value="1"/>
</dbReference>
<dbReference type="Pfam" id="PF00083">
    <property type="entry name" value="Sugar_tr"/>
    <property type="match status" value="1"/>
</dbReference>
<comment type="subcellular location">
    <subcellularLocation>
        <location evidence="1">Membrane</location>
        <topology evidence="1">Multi-pass membrane protein</topology>
    </subcellularLocation>
</comment>
<sequence length="455" mass="50435">MVENDSNPDNNIAGRLERLPYSRFHVKFALMLTSGEWAESLMLLGNGAILGLVATYFAISSTSVLATYALPAFFFVGEFLGSIFFGRLADTRGRRAVFLYNQLIFGLGMIIAGFMDSWQLVAVFVLIGGIGVGGEFPLVDSYGTEIFVRKRRGAWLALIYTIAVTAAPLIIYITALTAGLGYYSFRIPLWFMGASGIVVWLIRFRLKESPRWLSTHGKMDEAKKEMDKIEAEVLKETKLTALPPVTDTIEAPVHVSKYKEIFAPDVRNQTIMMAIFMFFQSGIFYGFTTFAPGLVSVKYPTSDPLGAAAVIFSGFLVGSVFNIFIIDKIERKWGIILFAVLGGIFGTFFAVIHGIDEAVIFGFLTAFMLWNFSNFMHQYNAEIFPTRVRTTAAGFVYSISRISTTILVLFIAFFIGGHNAPGIFTFVWILVIICSLVLILLGPKSTNKFVEAIAK</sequence>
<dbReference type="GO" id="GO:0016020">
    <property type="term" value="C:membrane"/>
    <property type="evidence" value="ECO:0007669"/>
    <property type="project" value="UniProtKB-SubCell"/>
</dbReference>
<dbReference type="InterPro" id="IPR005828">
    <property type="entry name" value="MFS_sugar_transport-like"/>
</dbReference>
<dbReference type="EMBL" id="LT671858">
    <property type="protein sequence ID" value="SIM81445.1"/>
    <property type="molecule type" value="Genomic_DNA"/>
</dbReference>
<accession>A0A1N5WA23</accession>
<dbReference type="InterPro" id="IPR005829">
    <property type="entry name" value="Sugar_transporter_CS"/>
</dbReference>
<evidence type="ECO:0000256" key="6">
    <source>
        <dbReference type="SAM" id="Phobius"/>
    </source>
</evidence>
<dbReference type="GeneID" id="41588950"/>
<keyword evidence="5 6" id="KW-0472">Membrane</keyword>
<reference evidence="10" key="2">
    <citation type="submission" date="2016-06" db="EMBL/GenBank/DDBJ databases">
        <authorList>
            <person name="Toshchakov V.S."/>
        </authorList>
    </citation>
    <scope>NUCLEOTIDE SEQUENCE [LARGE SCALE GENOMIC DNA]</scope>
    <source>
        <strain>PM4 (JCM 30641</strain>
        <strain evidence="10">\VKM B-2940)</strain>
    </source>
</reference>
<protein>
    <submittedName>
        <fullName evidence="8">SP family major facilitator superfamily permease</fullName>
    </submittedName>
</protein>
<feature type="transmembrane region" description="Helical" evidence="6">
    <location>
        <begin position="358"/>
        <end position="375"/>
    </location>
</feature>
<feature type="domain" description="Major facilitator superfamily (MFS) profile" evidence="7">
    <location>
        <begin position="26"/>
        <end position="446"/>
    </location>
</feature>
<feature type="transmembrane region" description="Helical" evidence="6">
    <location>
        <begin position="65"/>
        <end position="85"/>
    </location>
</feature>
<dbReference type="PROSITE" id="PS00217">
    <property type="entry name" value="SUGAR_TRANSPORT_2"/>
    <property type="match status" value="1"/>
</dbReference>
<evidence type="ECO:0000313" key="11">
    <source>
        <dbReference type="Proteomes" id="UP000195607"/>
    </source>
</evidence>
<dbReference type="CDD" id="cd17316">
    <property type="entry name" value="MFS_SV2_like"/>
    <property type="match status" value="1"/>
</dbReference>
<dbReference type="AlphaFoldDB" id="A0A1N5WA23"/>
<dbReference type="EMBL" id="LT719092">
    <property type="protein sequence ID" value="SJK85465.1"/>
    <property type="molecule type" value="Genomic_DNA"/>
</dbReference>
<feature type="transmembrane region" description="Helical" evidence="6">
    <location>
        <begin position="97"/>
        <end position="115"/>
    </location>
</feature>
<keyword evidence="4 6" id="KW-1133">Transmembrane helix</keyword>
<feature type="transmembrane region" description="Helical" evidence="6">
    <location>
        <begin position="121"/>
        <end position="142"/>
    </location>
</feature>
<evidence type="ECO:0000256" key="5">
    <source>
        <dbReference type="ARBA" id="ARBA00023136"/>
    </source>
</evidence>
<feature type="transmembrane region" description="Helical" evidence="6">
    <location>
        <begin position="154"/>
        <end position="175"/>
    </location>
</feature>
<organism evidence="8 11">
    <name type="scientific">Cuniculiplasma divulgatum</name>
    <dbReference type="NCBI Taxonomy" id="1673428"/>
    <lineage>
        <taxon>Archaea</taxon>
        <taxon>Methanobacteriati</taxon>
        <taxon>Thermoplasmatota</taxon>
        <taxon>Thermoplasmata</taxon>
        <taxon>Thermoplasmatales</taxon>
        <taxon>Cuniculiplasmataceae</taxon>
        <taxon>Cuniculiplasma</taxon>
    </lineage>
</organism>
<dbReference type="Proteomes" id="UP000195607">
    <property type="component" value="Chromosome I"/>
</dbReference>
<dbReference type="SUPFAM" id="SSF103473">
    <property type="entry name" value="MFS general substrate transporter"/>
    <property type="match status" value="1"/>
</dbReference>
<feature type="transmembrane region" description="Helical" evidence="6">
    <location>
        <begin position="271"/>
        <end position="293"/>
    </location>
</feature>
<evidence type="ECO:0000256" key="3">
    <source>
        <dbReference type="ARBA" id="ARBA00022692"/>
    </source>
</evidence>
<keyword evidence="2" id="KW-0813">Transport</keyword>
<keyword evidence="10" id="KW-1185">Reference proteome</keyword>
<evidence type="ECO:0000313" key="8">
    <source>
        <dbReference type="EMBL" id="SIM81445.1"/>
    </source>
</evidence>
<name>A0A1N5WA23_9ARCH</name>
<evidence type="ECO:0000259" key="7">
    <source>
        <dbReference type="PROSITE" id="PS50850"/>
    </source>
</evidence>
<keyword evidence="3 6" id="KW-0812">Transmembrane</keyword>
<dbReference type="Gene3D" id="1.20.1250.20">
    <property type="entry name" value="MFS general substrate transporter like domains"/>
    <property type="match status" value="1"/>
</dbReference>
<dbReference type="Proteomes" id="UP000187822">
    <property type="component" value="Chromosome I"/>
</dbReference>
<dbReference type="PROSITE" id="PS50850">
    <property type="entry name" value="MFS"/>
    <property type="match status" value="1"/>
</dbReference>
<feature type="transmembrane region" description="Helical" evidence="6">
    <location>
        <begin position="187"/>
        <end position="206"/>
    </location>
</feature>
<feature type="transmembrane region" description="Helical" evidence="6">
    <location>
        <begin position="305"/>
        <end position="326"/>
    </location>
</feature>
<dbReference type="InterPro" id="IPR036259">
    <property type="entry name" value="MFS_trans_sf"/>
</dbReference>
<evidence type="ECO:0000256" key="2">
    <source>
        <dbReference type="ARBA" id="ARBA00022448"/>
    </source>
</evidence>
<evidence type="ECO:0000313" key="10">
    <source>
        <dbReference type="Proteomes" id="UP000187822"/>
    </source>
</evidence>
<evidence type="ECO:0000256" key="4">
    <source>
        <dbReference type="ARBA" id="ARBA00022989"/>
    </source>
</evidence>
<feature type="transmembrane region" description="Helical" evidence="6">
    <location>
        <begin position="422"/>
        <end position="441"/>
    </location>
</feature>